<dbReference type="Proteomes" id="UP000276133">
    <property type="component" value="Unassembled WGS sequence"/>
</dbReference>
<dbReference type="InterPro" id="IPR015925">
    <property type="entry name" value="Ryanodine_IP3_receptor"/>
</dbReference>
<gene>
    <name evidence="3" type="ORF">BpHYR1_036107</name>
</gene>
<dbReference type="InterPro" id="IPR014821">
    <property type="entry name" value="Ins145_P3_rcpt"/>
</dbReference>
<dbReference type="AlphaFoldDB" id="A0A3M7S5S2"/>
<dbReference type="GO" id="GO:0005789">
    <property type="term" value="C:endoplasmic reticulum membrane"/>
    <property type="evidence" value="ECO:0007669"/>
    <property type="project" value="TreeGrafter"/>
</dbReference>
<dbReference type="Gene3D" id="2.80.10.50">
    <property type="match status" value="1"/>
</dbReference>
<dbReference type="InterPro" id="IPR036300">
    <property type="entry name" value="MIR_dom_sf"/>
</dbReference>
<comment type="caution">
    <text evidence="3">The sequence shown here is derived from an EMBL/GenBank/DDBJ whole genome shotgun (WGS) entry which is preliminary data.</text>
</comment>
<dbReference type="GO" id="GO:0005886">
    <property type="term" value="C:plasma membrane"/>
    <property type="evidence" value="ECO:0007669"/>
    <property type="project" value="TreeGrafter"/>
</dbReference>
<dbReference type="PANTHER" id="PTHR13715">
    <property type="entry name" value="RYANODINE RECEPTOR AND IP3 RECEPTOR"/>
    <property type="match status" value="1"/>
</dbReference>
<protein>
    <submittedName>
        <fullName evidence="3">Inositol 1-4-5-trisphosphate receptor type 1</fullName>
    </submittedName>
</protein>
<dbReference type="STRING" id="10195.A0A3M7S5S2"/>
<dbReference type="GO" id="GO:0070679">
    <property type="term" value="F:inositol 1,4,5 trisphosphate binding"/>
    <property type="evidence" value="ECO:0007669"/>
    <property type="project" value="TreeGrafter"/>
</dbReference>
<reference evidence="3 4" key="1">
    <citation type="journal article" date="2018" name="Sci. Rep.">
        <title>Genomic signatures of local adaptation to the degree of environmental predictability in rotifers.</title>
        <authorList>
            <person name="Franch-Gras L."/>
            <person name="Hahn C."/>
            <person name="Garcia-Roger E.M."/>
            <person name="Carmona M.J."/>
            <person name="Serra M."/>
            <person name="Gomez A."/>
        </authorList>
    </citation>
    <scope>NUCLEOTIDE SEQUENCE [LARGE SCALE GENOMIC DNA]</scope>
    <source>
        <strain evidence="3">HYR1</strain>
    </source>
</reference>
<dbReference type="GO" id="GO:0016529">
    <property type="term" value="C:sarcoplasmic reticulum"/>
    <property type="evidence" value="ECO:0007669"/>
    <property type="project" value="TreeGrafter"/>
</dbReference>
<keyword evidence="3" id="KW-0675">Receptor</keyword>
<accession>A0A3M7S5S2</accession>
<dbReference type="PROSITE" id="PS50919">
    <property type="entry name" value="MIR"/>
    <property type="match status" value="1"/>
</dbReference>
<sequence length="289" mass="32745">MDDGSANGNSIANSSFLHMGDVISLFAEGKVCGFISTLGLVDSRCVVHPLAGDLKHPPKKFRDCLFRVCPQNRYSAQRQYWKQCRQNAASSSQNLTVNQSITNLDESVLKKLHHAAELEKKQNETETAKLIKSNTLIQYGSIIQLLHLKSNKYLTVNKKLPAHVEKNAMRVYLDYAGSESSWFIVQPFYKLRSLGDKVVVGDKIVLQSFIAMQPLHVSEMELNDQPGCKEINCRWLIAPIKRDFNLNQNDDQTSYQNVTTEVNLLNSQTSWKVALFICHKEDRNDVLKS</sequence>
<organism evidence="3 4">
    <name type="scientific">Brachionus plicatilis</name>
    <name type="common">Marine rotifer</name>
    <name type="synonym">Brachionus muelleri</name>
    <dbReference type="NCBI Taxonomy" id="10195"/>
    <lineage>
        <taxon>Eukaryota</taxon>
        <taxon>Metazoa</taxon>
        <taxon>Spiralia</taxon>
        <taxon>Gnathifera</taxon>
        <taxon>Rotifera</taxon>
        <taxon>Eurotatoria</taxon>
        <taxon>Monogononta</taxon>
        <taxon>Pseudotrocha</taxon>
        <taxon>Ploima</taxon>
        <taxon>Brachionidae</taxon>
        <taxon>Brachionus</taxon>
    </lineage>
</organism>
<evidence type="ECO:0000256" key="1">
    <source>
        <dbReference type="ARBA" id="ARBA00022737"/>
    </source>
</evidence>
<keyword evidence="1" id="KW-0677">Repeat</keyword>
<dbReference type="EMBL" id="REGN01002004">
    <property type="protein sequence ID" value="RNA30997.1"/>
    <property type="molecule type" value="Genomic_DNA"/>
</dbReference>
<dbReference type="InterPro" id="IPR016093">
    <property type="entry name" value="MIR_motif"/>
</dbReference>
<proteinExistence type="predicted"/>
<dbReference type="GO" id="GO:0005509">
    <property type="term" value="F:calcium ion binding"/>
    <property type="evidence" value="ECO:0007669"/>
    <property type="project" value="TreeGrafter"/>
</dbReference>
<dbReference type="SUPFAM" id="SSF82109">
    <property type="entry name" value="MIR domain"/>
    <property type="match status" value="1"/>
</dbReference>
<dbReference type="GO" id="GO:0005220">
    <property type="term" value="F:inositol 1,4,5-trisphosphate-gated calcium channel activity"/>
    <property type="evidence" value="ECO:0007669"/>
    <property type="project" value="TreeGrafter"/>
</dbReference>
<dbReference type="GO" id="GO:0051209">
    <property type="term" value="P:release of sequestered calcium ion into cytosol"/>
    <property type="evidence" value="ECO:0007669"/>
    <property type="project" value="TreeGrafter"/>
</dbReference>
<dbReference type="PANTHER" id="PTHR13715:SF102">
    <property type="entry name" value="INOSITOL 1,4,5-TRISPHOSPHATE RECEPTOR"/>
    <property type="match status" value="1"/>
</dbReference>
<dbReference type="GO" id="GO:0030667">
    <property type="term" value="C:secretory granule membrane"/>
    <property type="evidence" value="ECO:0007669"/>
    <property type="project" value="TreeGrafter"/>
</dbReference>
<dbReference type="Pfam" id="PF08709">
    <property type="entry name" value="Ins145_P3_rec"/>
    <property type="match status" value="1"/>
</dbReference>
<evidence type="ECO:0000313" key="4">
    <source>
        <dbReference type="Proteomes" id="UP000276133"/>
    </source>
</evidence>
<dbReference type="SMART" id="SM00472">
    <property type="entry name" value="MIR"/>
    <property type="match status" value="2"/>
</dbReference>
<name>A0A3M7S5S2_BRAPC</name>
<evidence type="ECO:0000259" key="2">
    <source>
        <dbReference type="PROSITE" id="PS50919"/>
    </source>
</evidence>
<dbReference type="GO" id="GO:0035091">
    <property type="term" value="F:phosphatidylinositol binding"/>
    <property type="evidence" value="ECO:0007669"/>
    <property type="project" value="TreeGrafter"/>
</dbReference>
<evidence type="ECO:0000313" key="3">
    <source>
        <dbReference type="EMBL" id="RNA30997.1"/>
    </source>
</evidence>
<keyword evidence="4" id="KW-1185">Reference proteome</keyword>
<feature type="non-terminal residue" evidence="3">
    <location>
        <position position="289"/>
    </location>
</feature>
<dbReference type="OrthoDB" id="6154945at2759"/>
<feature type="domain" description="MIR" evidence="2">
    <location>
        <begin position="134"/>
        <end position="187"/>
    </location>
</feature>